<gene>
    <name evidence="1" type="ORF">PIB30_022378</name>
</gene>
<protein>
    <submittedName>
        <fullName evidence="1">Uncharacterized protein</fullName>
    </submittedName>
</protein>
<name>A0ABU6XAX0_9FABA</name>
<evidence type="ECO:0000313" key="1">
    <source>
        <dbReference type="EMBL" id="MED6193748.1"/>
    </source>
</evidence>
<organism evidence="1 2">
    <name type="scientific">Stylosanthes scabra</name>
    <dbReference type="NCBI Taxonomy" id="79078"/>
    <lineage>
        <taxon>Eukaryota</taxon>
        <taxon>Viridiplantae</taxon>
        <taxon>Streptophyta</taxon>
        <taxon>Embryophyta</taxon>
        <taxon>Tracheophyta</taxon>
        <taxon>Spermatophyta</taxon>
        <taxon>Magnoliopsida</taxon>
        <taxon>eudicotyledons</taxon>
        <taxon>Gunneridae</taxon>
        <taxon>Pentapetalae</taxon>
        <taxon>rosids</taxon>
        <taxon>fabids</taxon>
        <taxon>Fabales</taxon>
        <taxon>Fabaceae</taxon>
        <taxon>Papilionoideae</taxon>
        <taxon>50 kb inversion clade</taxon>
        <taxon>dalbergioids sensu lato</taxon>
        <taxon>Dalbergieae</taxon>
        <taxon>Pterocarpus clade</taxon>
        <taxon>Stylosanthes</taxon>
    </lineage>
</organism>
<comment type="caution">
    <text evidence="1">The sequence shown here is derived from an EMBL/GenBank/DDBJ whole genome shotgun (WGS) entry which is preliminary data.</text>
</comment>
<accession>A0ABU6XAX0</accession>
<dbReference type="Proteomes" id="UP001341840">
    <property type="component" value="Unassembled WGS sequence"/>
</dbReference>
<dbReference type="EMBL" id="JASCZI010211524">
    <property type="protein sequence ID" value="MED6193748.1"/>
    <property type="molecule type" value="Genomic_DNA"/>
</dbReference>
<proteinExistence type="predicted"/>
<reference evidence="1 2" key="1">
    <citation type="journal article" date="2023" name="Plants (Basel)">
        <title>Bridging the Gap: Combining Genomics and Transcriptomics Approaches to Understand Stylosanthes scabra, an Orphan Legume from the Brazilian Caatinga.</title>
        <authorList>
            <person name="Ferreira-Neto J.R.C."/>
            <person name="da Silva M.D."/>
            <person name="Binneck E."/>
            <person name="de Melo N.F."/>
            <person name="da Silva R.H."/>
            <person name="de Melo A.L.T.M."/>
            <person name="Pandolfi V."/>
            <person name="Bustamante F.O."/>
            <person name="Brasileiro-Vidal A.C."/>
            <person name="Benko-Iseppon A.M."/>
        </authorList>
    </citation>
    <scope>NUCLEOTIDE SEQUENCE [LARGE SCALE GENOMIC DNA]</scope>
    <source>
        <tissue evidence="1">Leaves</tissue>
    </source>
</reference>
<sequence>MAEMLRHSPYILTNKWQFRNFAVWSVSGQTFSEGVRVRTQNIIYSTNVCPCPFVIILHNTQFSLYGRGQNHGAHSRKTLNKIGAIVSTPHICLKFPTSHGIVTIHRDQKLGRSNSDLFAWKASDMPDISPEAMSHKVSVYLGTRPIQHRKRKMSEE</sequence>
<keyword evidence="2" id="KW-1185">Reference proteome</keyword>
<evidence type="ECO:0000313" key="2">
    <source>
        <dbReference type="Proteomes" id="UP001341840"/>
    </source>
</evidence>